<sequence length="169" mass="19195">MSTIAQVALTLMLYNIGPRSHTSIILVESFYLLYYIVYGREIDVVRIIANEIKEIEESGVVAERYISRYCNSKSVHNREENEATLDSGLGFEEWMRTTTNHIWHQNTSNHRAISPTFPKGTTAAGVEHQEQNEDEGSSEEEKGEGGSDEEQDEEGSGEEEEEQDDMEDE</sequence>
<name>A0A9D4ZUD9_PEA</name>
<dbReference type="Proteomes" id="UP001058974">
    <property type="component" value="Chromosome 7"/>
</dbReference>
<evidence type="ECO:0000313" key="2">
    <source>
        <dbReference type="EMBL" id="KAI5385867.1"/>
    </source>
</evidence>
<feature type="compositionally biased region" description="Acidic residues" evidence="1">
    <location>
        <begin position="146"/>
        <end position="169"/>
    </location>
</feature>
<evidence type="ECO:0000313" key="3">
    <source>
        <dbReference type="Proteomes" id="UP001058974"/>
    </source>
</evidence>
<dbReference type="EMBL" id="JAMSHJ010000007">
    <property type="protein sequence ID" value="KAI5385867.1"/>
    <property type="molecule type" value="Genomic_DNA"/>
</dbReference>
<protein>
    <submittedName>
        <fullName evidence="2">Uncharacterized protein</fullName>
    </submittedName>
</protein>
<reference evidence="2 3" key="1">
    <citation type="journal article" date="2022" name="Nat. Genet.">
        <title>Improved pea reference genome and pan-genome highlight genomic features and evolutionary characteristics.</title>
        <authorList>
            <person name="Yang T."/>
            <person name="Liu R."/>
            <person name="Luo Y."/>
            <person name="Hu S."/>
            <person name="Wang D."/>
            <person name="Wang C."/>
            <person name="Pandey M.K."/>
            <person name="Ge S."/>
            <person name="Xu Q."/>
            <person name="Li N."/>
            <person name="Li G."/>
            <person name="Huang Y."/>
            <person name="Saxena R.K."/>
            <person name="Ji Y."/>
            <person name="Li M."/>
            <person name="Yan X."/>
            <person name="He Y."/>
            <person name="Liu Y."/>
            <person name="Wang X."/>
            <person name="Xiang C."/>
            <person name="Varshney R.K."/>
            <person name="Ding H."/>
            <person name="Gao S."/>
            <person name="Zong X."/>
        </authorList>
    </citation>
    <scope>NUCLEOTIDE SEQUENCE [LARGE SCALE GENOMIC DNA]</scope>
    <source>
        <strain evidence="2 3">cv. Zhongwan 6</strain>
    </source>
</reference>
<proteinExistence type="predicted"/>
<accession>A0A9D4ZUD9</accession>
<gene>
    <name evidence="2" type="ORF">KIW84_072460</name>
</gene>
<evidence type="ECO:0000256" key="1">
    <source>
        <dbReference type="SAM" id="MobiDB-lite"/>
    </source>
</evidence>
<dbReference type="AlphaFoldDB" id="A0A9D4ZUD9"/>
<keyword evidence="3" id="KW-1185">Reference proteome</keyword>
<organism evidence="2 3">
    <name type="scientific">Pisum sativum</name>
    <name type="common">Garden pea</name>
    <name type="synonym">Lathyrus oleraceus</name>
    <dbReference type="NCBI Taxonomy" id="3888"/>
    <lineage>
        <taxon>Eukaryota</taxon>
        <taxon>Viridiplantae</taxon>
        <taxon>Streptophyta</taxon>
        <taxon>Embryophyta</taxon>
        <taxon>Tracheophyta</taxon>
        <taxon>Spermatophyta</taxon>
        <taxon>Magnoliopsida</taxon>
        <taxon>eudicotyledons</taxon>
        <taxon>Gunneridae</taxon>
        <taxon>Pentapetalae</taxon>
        <taxon>rosids</taxon>
        <taxon>fabids</taxon>
        <taxon>Fabales</taxon>
        <taxon>Fabaceae</taxon>
        <taxon>Papilionoideae</taxon>
        <taxon>50 kb inversion clade</taxon>
        <taxon>NPAAA clade</taxon>
        <taxon>Hologalegina</taxon>
        <taxon>IRL clade</taxon>
        <taxon>Fabeae</taxon>
        <taxon>Lathyrus</taxon>
    </lineage>
</organism>
<comment type="caution">
    <text evidence="2">The sequence shown here is derived from an EMBL/GenBank/DDBJ whole genome shotgun (WGS) entry which is preliminary data.</text>
</comment>
<dbReference type="Gramene" id="Psat07G0246000-T1">
    <property type="protein sequence ID" value="KAI5385867.1"/>
    <property type="gene ID" value="KIW84_072460"/>
</dbReference>
<feature type="region of interest" description="Disordered" evidence="1">
    <location>
        <begin position="106"/>
        <end position="169"/>
    </location>
</feature>